<dbReference type="VEuPathDB" id="VectorBase:AATE008739"/>
<reference evidence="1" key="1">
    <citation type="submission" date="2022-08" db="UniProtKB">
        <authorList>
            <consortium name="EnsemblMetazoa"/>
        </authorList>
    </citation>
    <scope>IDENTIFICATION</scope>
    <source>
        <strain evidence="1">EBRO</strain>
    </source>
</reference>
<dbReference type="EnsemblMetazoa" id="AATE008739-RA">
    <property type="protein sequence ID" value="AATE008739-PA.1"/>
    <property type="gene ID" value="AATE008739"/>
</dbReference>
<protein>
    <submittedName>
        <fullName evidence="1">Uncharacterized protein</fullName>
    </submittedName>
</protein>
<dbReference type="AlphaFoldDB" id="A0A182J006"/>
<proteinExistence type="predicted"/>
<evidence type="ECO:0000313" key="1">
    <source>
        <dbReference type="EnsemblMetazoa" id="AATE008739-PA.1"/>
    </source>
</evidence>
<accession>A0A182J006</accession>
<name>A0A182J006_ANOAO</name>
<organism evidence="1">
    <name type="scientific">Anopheles atroparvus</name>
    <name type="common">European mosquito</name>
    <dbReference type="NCBI Taxonomy" id="41427"/>
    <lineage>
        <taxon>Eukaryota</taxon>
        <taxon>Metazoa</taxon>
        <taxon>Ecdysozoa</taxon>
        <taxon>Arthropoda</taxon>
        <taxon>Hexapoda</taxon>
        <taxon>Insecta</taxon>
        <taxon>Pterygota</taxon>
        <taxon>Neoptera</taxon>
        <taxon>Endopterygota</taxon>
        <taxon>Diptera</taxon>
        <taxon>Nematocera</taxon>
        <taxon>Culicoidea</taxon>
        <taxon>Culicidae</taxon>
        <taxon>Anophelinae</taxon>
        <taxon>Anopheles</taxon>
    </lineage>
</organism>
<sequence length="129" mass="14219">MGCNTSQEIPSYSGQKTTDSAAALGELLEGDIEEATPINPPTAATEQPLTARFEAVEPLAFWSLIDFCLQFLMHFLEYFHVPSGSALDRPRSNGRFARWIDSEEKSPGPPKVFDFKGILFNLPDPTLGN</sequence>